<comment type="caution">
    <text evidence="1">The sequence shown here is derived from an EMBL/GenBank/DDBJ whole genome shotgun (WGS) entry which is preliminary data.</text>
</comment>
<organism evidence="1 2">
    <name type="scientific">Thelephora ganbajun</name>
    <name type="common">Ganba fungus</name>
    <dbReference type="NCBI Taxonomy" id="370292"/>
    <lineage>
        <taxon>Eukaryota</taxon>
        <taxon>Fungi</taxon>
        <taxon>Dikarya</taxon>
        <taxon>Basidiomycota</taxon>
        <taxon>Agaricomycotina</taxon>
        <taxon>Agaricomycetes</taxon>
        <taxon>Thelephorales</taxon>
        <taxon>Thelephoraceae</taxon>
        <taxon>Thelephora</taxon>
    </lineage>
</organism>
<accession>A0ACB6ZGH5</accession>
<name>A0ACB6ZGH5_THEGA</name>
<evidence type="ECO:0000313" key="1">
    <source>
        <dbReference type="EMBL" id="KAF9648521.1"/>
    </source>
</evidence>
<evidence type="ECO:0000313" key="2">
    <source>
        <dbReference type="Proteomes" id="UP000886501"/>
    </source>
</evidence>
<gene>
    <name evidence="1" type="ORF">BDM02DRAFT_3187073</name>
</gene>
<protein>
    <submittedName>
        <fullName evidence="1">Uncharacterized protein</fullName>
    </submittedName>
</protein>
<proteinExistence type="predicted"/>
<dbReference type="Proteomes" id="UP000886501">
    <property type="component" value="Unassembled WGS sequence"/>
</dbReference>
<keyword evidence="2" id="KW-1185">Reference proteome</keyword>
<reference evidence="1" key="2">
    <citation type="journal article" date="2020" name="Nat. Commun.">
        <title>Large-scale genome sequencing of mycorrhizal fungi provides insights into the early evolution of symbiotic traits.</title>
        <authorList>
            <person name="Miyauchi S."/>
            <person name="Kiss E."/>
            <person name="Kuo A."/>
            <person name="Drula E."/>
            <person name="Kohler A."/>
            <person name="Sanchez-Garcia M."/>
            <person name="Morin E."/>
            <person name="Andreopoulos B."/>
            <person name="Barry K.W."/>
            <person name="Bonito G."/>
            <person name="Buee M."/>
            <person name="Carver A."/>
            <person name="Chen C."/>
            <person name="Cichocki N."/>
            <person name="Clum A."/>
            <person name="Culley D."/>
            <person name="Crous P.W."/>
            <person name="Fauchery L."/>
            <person name="Girlanda M."/>
            <person name="Hayes R.D."/>
            <person name="Keri Z."/>
            <person name="LaButti K."/>
            <person name="Lipzen A."/>
            <person name="Lombard V."/>
            <person name="Magnuson J."/>
            <person name="Maillard F."/>
            <person name="Murat C."/>
            <person name="Nolan M."/>
            <person name="Ohm R.A."/>
            <person name="Pangilinan J."/>
            <person name="Pereira M.F."/>
            <person name="Perotto S."/>
            <person name="Peter M."/>
            <person name="Pfister S."/>
            <person name="Riley R."/>
            <person name="Sitrit Y."/>
            <person name="Stielow J.B."/>
            <person name="Szollosi G."/>
            <person name="Zifcakova L."/>
            <person name="Stursova M."/>
            <person name="Spatafora J.W."/>
            <person name="Tedersoo L."/>
            <person name="Vaario L.M."/>
            <person name="Yamada A."/>
            <person name="Yan M."/>
            <person name="Wang P."/>
            <person name="Xu J."/>
            <person name="Bruns T."/>
            <person name="Baldrian P."/>
            <person name="Vilgalys R."/>
            <person name="Dunand C."/>
            <person name="Henrissat B."/>
            <person name="Grigoriev I.V."/>
            <person name="Hibbett D."/>
            <person name="Nagy L.G."/>
            <person name="Martin F.M."/>
        </authorList>
    </citation>
    <scope>NUCLEOTIDE SEQUENCE</scope>
    <source>
        <strain evidence="1">P2</strain>
    </source>
</reference>
<dbReference type="EMBL" id="MU118012">
    <property type="protein sequence ID" value="KAF9648521.1"/>
    <property type="molecule type" value="Genomic_DNA"/>
</dbReference>
<reference evidence="1" key="1">
    <citation type="submission" date="2019-10" db="EMBL/GenBank/DDBJ databases">
        <authorList>
            <consortium name="DOE Joint Genome Institute"/>
            <person name="Kuo A."/>
            <person name="Miyauchi S."/>
            <person name="Kiss E."/>
            <person name="Drula E."/>
            <person name="Kohler A."/>
            <person name="Sanchez-Garcia M."/>
            <person name="Andreopoulos B."/>
            <person name="Barry K.W."/>
            <person name="Bonito G."/>
            <person name="Buee M."/>
            <person name="Carver A."/>
            <person name="Chen C."/>
            <person name="Cichocki N."/>
            <person name="Clum A."/>
            <person name="Culley D."/>
            <person name="Crous P.W."/>
            <person name="Fauchery L."/>
            <person name="Girlanda M."/>
            <person name="Hayes R."/>
            <person name="Keri Z."/>
            <person name="Labutti K."/>
            <person name="Lipzen A."/>
            <person name="Lombard V."/>
            <person name="Magnuson J."/>
            <person name="Maillard F."/>
            <person name="Morin E."/>
            <person name="Murat C."/>
            <person name="Nolan M."/>
            <person name="Ohm R."/>
            <person name="Pangilinan J."/>
            <person name="Pereira M."/>
            <person name="Perotto S."/>
            <person name="Peter M."/>
            <person name="Riley R."/>
            <person name="Sitrit Y."/>
            <person name="Stielow B."/>
            <person name="Szollosi G."/>
            <person name="Zifcakova L."/>
            <person name="Stursova M."/>
            <person name="Spatafora J.W."/>
            <person name="Tedersoo L."/>
            <person name="Vaario L.-M."/>
            <person name="Yamada A."/>
            <person name="Yan M."/>
            <person name="Wang P."/>
            <person name="Xu J."/>
            <person name="Bruns T."/>
            <person name="Baldrian P."/>
            <person name="Vilgalys R."/>
            <person name="Henrissat B."/>
            <person name="Grigoriev I.V."/>
            <person name="Hibbett D."/>
            <person name="Nagy L.G."/>
            <person name="Martin F.M."/>
        </authorList>
    </citation>
    <scope>NUCLEOTIDE SEQUENCE</scope>
    <source>
        <strain evidence="1">P2</strain>
    </source>
</reference>
<sequence>MDTFQGSPLTYPLSERSTAAIPNSIFHATDFILGAGVVIIQPSTSKIVLVTDERERWFLPKGRKDKGETLEQTASREAYEETGYRIQFLPLYTGSLAPDPRLTREGLPVKDTEPIAITTYNWPAGHPYLGRFGSGEYLTSWYVGQIAEDAVPDLGTAMQYEATFVARLCTIEEALERLKRREVQRHIVEIAWKAWRYTLDVDSGKVPLDAQGIRNTPGSTT</sequence>